<accession>A0A0F5IQU9</accession>
<proteinExistence type="predicted"/>
<dbReference type="EMBL" id="AQHV01000025">
    <property type="protein sequence ID" value="KKB47700.1"/>
    <property type="molecule type" value="Genomic_DNA"/>
</dbReference>
<dbReference type="AlphaFoldDB" id="A0A0F5IQU9"/>
<evidence type="ECO:0000313" key="1">
    <source>
        <dbReference type="EMBL" id="KKB47700.1"/>
    </source>
</evidence>
<name>A0A0F5IQU9_9BACT</name>
<dbReference type="STRING" id="927665.HMPREF1535_04557"/>
<dbReference type="RefSeq" id="WP_046147513.1">
    <property type="nucleotide sequence ID" value="NZ_KQ033913.1"/>
</dbReference>
<evidence type="ECO:0000313" key="2">
    <source>
        <dbReference type="Proteomes" id="UP000033047"/>
    </source>
</evidence>
<dbReference type="HOGENOM" id="CLU_1150969_0_0_10"/>
<gene>
    <name evidence="1" type="ORF">HMPREF1535_04557</name>
</gene>
<comment type="caution">
    <text evidence="1">The sequence shown here is derived from an EMBL/GenBank/DDBJ whole genome shotgun (WGS) entry which is preliminary data.</text>
</comment>
<evidence type="ECO:0008006" key="3">
    <source>
        <dbReference type="Google" id="ProtNLM"/>
    </source>
</evidence>
<organism evidence="1 2">
    <name type="scientific">Parabacteroides goldsteinii DSM 19448 = WAL 12034</name>
    <dbReference type="NCBI Taxonomy" id="927665"/>
    <lineage>
        <taxon>Bacteria</taxon>
        <taxon>Pseudomonadati</taxon>
        <taxon>Bacteroidota</taxon>
        <taxon>Bacteroidia</taxon>
        <taxon>Bacteroidales</taxon>
        <taxon>Tannerellaceae</taxon>
        <taxon>Parabacteroides</taxon>
    </lineage>
</organism>
<reference evidence="1 2" key="1">
    <citation type="submission" date="2013-04" db="EMBL/GenBank/DDBJ databases">
        <title>The Genome Sequence of Parabacteroides goldsteinii DSM 19448.</title>
        <authorList>
            <consortium name="The Broad Institute Genomics Platform"/>
            <person name="Earl A."/>
            <person name="Ward D."/>
            <person name="Feldgarden M."/>
            <person name="Gevers D."/>
            <person name="Martens E."/>
            <person name="Sakamoto M."/>
            <person name="Benno Y."/>
            <person name="Song Y."/>
            <person name="Liu C."/>
            <person name="Lee J."/>
            <person name="Bolanos M."/>
            <person name="Vaisanen M.L."/>
            <person name="Finegold S.M."/>
            <person name="Walker B."/>
            <person name="Young S."/>
            <person name="Zeng Q."/>
            <person name="Gargeya S."/>
            <person name="Fitzgerald M."/>
            <person name="Haas B."/>
            <person name="Abouelleil A."/>
            <person name="Allen A.W."/>
            <person name="Alvarado L."/>
            <person name="Arachchi H.M."/>
            <person name="Berlin A.M."/>
            <person name="Chapman S.B."/>
            <person name="Gainer-Dewar J."/>
            <person name="Goldberg J."/>
            <person name="Griggs A."/>
            <person name="Gujja S."/>
            <person name="Hansen M."/>
            <person name="Howarth C."/>
            <person name="Imamovic A."/>
            <person name="Ireland A."/>
            <person name="Larimer J."/>
            <person name="McCowan C."/>
            <person name="Murphy C."/>
            <person name="Pearson M."/>
            <person name="Poon T.W."/>
            <person name="Priest M."/>
            <person name="Roberts A."/>
            <person name="Saif S."/>
            <person name="Shea T."/>
            <person name="Sisk P."/>
            <person name="Sykes S."/>
            <person name="Wortman J."/>
            <person name="Nusbaum C."/>
            <person name="Birren B."/>
        </authorList>
    </citation>
    <scope>NUCLEOTIDE SEQUENCE [LARGE SCALE GENOMIC DNA]</scope>
    <source>
        <strain evidence="1 2">DSM 19448</strain>
    </source>
</reference>
<dbReference type="Proteomes" id="UP000033047">
    <property type="component" value="Unassembled WGS sequence"/>
</dbReference>
<dbReference type="PATRIC" id="fig|927665.4.peg.4676"/>
<sequence>MISASSSLTRVIKFIYEFDESIFCNPLVFSGFIKDLYCGKSYVADDFIFILIDLHDKIINSEVSLKDLSDIKLEGINNNERCKIQSEIFKIVYINKNFESIEYLNTDILKVYNISFNPPKESSSNRSSSSIIFFNTSQNSSIEFGKIITLFWKCNNPYRLFLSNGYEDMDVTYVDSILISALFDDYVLILYNKEGEVVDKQNVKIQYKKNAFCINCGTIHFKEDDYFCTQCGLKLTNDAEN</sequence>
<protein>
    <recommendedName>
        <fullName evidence="3">Zinc-ribbon domain-containing protein</fullName>
    </recommendedName>
</protein>